<keyword evidence="9 11" id="KW-0482">Metalloprotease</keyword>
<evidence type="ECO:0000256" key="1">
    <source>
        <dbReference type="ARBA" id="ARBA00001947"/>
    </source>
</evidence>
<dbReference type="GO" id="GO:0016020">
    <property type="term" value="C:membrane"/>
    <property type="evidence" value="ECO:0007669"/>
    <property type="project" value="UniProtKB-SubCell"/>
</dbReference>
<dbReference type="CDD" id="cd23081">
    <property type="entry name" value="cpPDZ_EcRseP-like"/>
    <property type="match status" value="1"/>
</dbReference>
<dbReference type="GO" id="GO:0004222">
    <property type="term" value="F:metalloendopeptidase activity"/>
    <property type="evidence" value="ECO:0007669"/>
    <property type="project" value="InterPro"/>
</dbReference>
<dbReference type="EMBL" id="DTHG01000061">
    <property type="protein sequence ID" value="HGW91843.1"/>
    <property type="molecule type" value="Genomic_DNA"/>
</dbReference>
<evidence type="ECO:0000259" key="12">
    <source>
        <dbReference type="Pfam" id="PF02163"/>
    </source>
</evidence>
<gene>
    <name evidence="13" type="primary">rseP</name>
    <name evidence="13" type="ORF">ENV67_04805</name>
</gene>
<comment type="caution">
    <text evidence="13">The sequence shown here is derived from an EMBL/GenBank/DDBJ whole genome shotgun (WGS) entry which is preliminary data.</text>
</comment>
<evidence type="ECO:0000256" key="3">
    <source>
        <dbReference type="ARBA" id="ARBA00007931"/>
    </source>
</evidence>
<evidence type="ECO:0000256" key="5">
    <source>
        <dbReference type="ARBA" id="ARBA00022692"/>
    </source>
</evidence>
<comment type="similarity">
    <text evidence="3 11">Belongs to the peptidase M50B family.</text>
</comment>
<evidence type="ECO:0000256" key="4">
    <source>
        <dbReference type="ARBA" id="ARBA00022670"/>
    </source>
</evidence>
<comment type="cofactor">
    <cofactor evidence="1 11">
        <name>Zn(2+)</name>
        <dbReference type="ChEBI" id="CHEBI:29105"/>
    </cofactor>
</comment>
<keyword evidence="5 11" id="KW-0812">Transmembrane</keyword>
<dbReference type="InterPro" id="IPR036034">
    <property type="entry name" value="PDZ_sf"/>
</dbReference>
<name>A0A7C4Y5Y7_UNCW3</name>
<dbReference type="SUPFAM" id="SSF50156">
    <property type="entry name" value="PDZ domain-like"/>
    <property type="match status" value="1"/>
</dbReference>
<dbReference type="GO" id="GO:0046872">
    <property type="term" value="F:metal ion binding"/>
    <property type="evidence" value="ECO:0007669"/>
    <property type="project" value="UniProtKB-KW"/>
</dbReference>
<evidence type="ECO:0000313" key="13">
    <source>
        <dbReference type="EMBL" id="HGW91843.1"/>
    </source>
</evidence>
<feature type="transmembrane region" description="Helical" evidence="11">
    <location>
        <begin position="405"/>
        <end position="427"/>
    </location>
</feature>
<evidence type="ECO:0000256" key="11">
    <source>
        <dbReference type="RuleBase" id="RU362031"/>
    </source>
</evidence>
<feature type="transmembrane region" description="Helical" evidence="11">
    <location>
        <begin position="354"/>
        <end position="373"/>
    </location>
</feature>
<evidence type="ECO:0000256" key="10">
    <source>
        <dbReference type="ARBA" id="ARBA00023136"/>
    </source>
</evidence>
<comment type="subcellular location">
    <subcellularLocation>
        <location evidence="2">Membrane</location>
        <topology evidence="2">Multi-pass membrane protein</topology>
    </subcellularLocation>
</comment>
<protein>
    <recommendedName>
        <fullName evidence="11">Zinc metalloprotease</fullName>
        <ecNumber evidence="11">3.4.24.-</ecNumber>
    </recommendedName>
</protein>
<keyword evidence="6 11" id="KW-0378">Hydrolase</keyword>
<dbReference type="PANTHER" id="PTHR42837">
    <property type="entry name" value="REGULATOR OF SIGMA-E PROTEASE RSEP"/>
    <property type="match status" value="1"/>
</dbReference>
<keyword evidence="10 11" id="KW-0472">Membrane</keyword>
<evidence type="ECO:0000256" key="7">
    <source>
        <dbReference type="ARBA" id="ARBA00022833"/>
    </source>
</evidence>
<keyword evidence="4 13" id="KW-0645">Protease</keyword>
<dbReference type="EC" id="3.4.24.-" evidence="11"/>
<keyword evidence="7 11" id="KW-0862">Zinc</keyword>
<organism evidence="13">
    <name type="scientific">candidate division WOR-3 bacterium</name>
    <dbReference type="NCBI Taxonomy" id="2052148"/>
    <lineage>
        <taxon>Bacteria</taxon>
        <taxon>Bacteria division WOR-3</taxon>
    </lineage>
</organism>
<dbReference type="InterPro" id="IPR008915">
    <property type="entry name" value="Peptidase_M50"/>
</dbReference>
<feature type="transmembrane region" description="Helical" evidence="11">
    <location>
        <begin position="99"/>
        <end position="127"/>
    </location>
</feature>
<dbReference type="GO" id="GO:0006508">
    <property type="term" value="P:proteolysis"/>
    <property type="evidence" value="ECO:0007669"/>
    <property type="project" value="UniProtKB-KW"/>
</dbReference>
<accession>A0A7C4Y5Y7</accession>
<dbReference type="CDD" id="cd06163">
    <property type="entry name" value="S2P-M50_PDZ_RseP-like"/>
    <property type="match status" value="1"/>
</dbReference>
<evidence type="ECO:0000256" key="8">
    <source>
        <dbReference type="ARBA" id="ARBA00022989"/>
    </source>
</evidence>
<dbReference type="PANTHER" id="PTHR42837:SF2">
    <property type="entry name" value="MEMBRANE METALLOPROTEASE ARASP2, CHLOROPLASTIC-RELATED"/>
    <property type="match status" value="1"/>
</dbReference>
<evidence type="ECO:0000256" key="2">
    <source>
        <dbReference type="ARBA" id="ARBA00004141"/>
    </source>
</evidence>
<reference evidence="13" key="1">
    <citation type="journal article" date="2020" name="mSystems">
        <title>Genome- and Community-Level Interaction Insights into Carbon Utilization and Element Cycling Functions of Hydrothermarchaeota in Hydrothermal Sediment.</title>
        <authorList>
            <person name="Zhou Z."/>
            <person name="Liu Y."/>
            <person name="Xu W."/>
            <person name="Pan J."/>
            <person name="Luo Z.H."/>
            <person name="Li M."/>
        </authorList>
    </citation>
    <scope>NUCLEOTIDE SEQUENCE [LARGE SCALE GENOMIC DNA]</scope>
    <source>
        <strain evidence="13">SpSt-780</strain>
    </source>
</reference>
<proteinExistence type="inferred from homology"/>
<keyword evidence="8 11" id="KW-1133">Transmembrane helix</keyword>
<evidence type="ECO:0000256" key="6">
    <source>
        <dbReference type="ARBA" id="ARBA00022801"/>
    </source>
</evidence>
<dbReference type="NCBIfam" id="TIGR00054">
    <property type="entry name" value="RIP metalloprotease RseP"/>
    <property type="match status" value="1"/>
</dbReference>
<keyword evidence="11" id="KW-0479">Metal-binding</keyword>
<dbReference type="AlphaFoldDB" id="A0A7C4Y5Y7"/>
<feature type="transmembrane region" description="Helical" evidence="11">
    <location>
        <begin position="12"/>
        <end position="36"/>
    </location>
</feature>
<dbReference type="InterPro" id="IPR004387">
    <property type="entry name" value="Pept_M50_Zn"/>
</dbReference>
<evidence type="ECO:0000256" key="9">
    <source>
        <dbReference type="ARBA" id="ARBA00023049"/>
    </source>
</evidence>
<feature type="domain" description="Peptidase M50" evidence="12">
    <location>
        <begin position="19"/>
        <end position="413"/>
    </location>
</feature>
<sequence length="430" mass="48298">MGRKKYKGDKMILSIILSIILLGILIFVHELAHFLIAKVSKIGAPVFSIGFGPPLIKFKRSETEYRIGIFPLGGYVKLKGMEPGEIKGESDEYYSRNPFLRILVVAGGPFANLLSGFIIYFLTIIALGIETPKTTFVVPDDTTSVFMKNDNILYMNGKKINDWNDIENMIKEKNMVVVLRGEKIETLSVMKDEFYKISPLFPPVIGGLEKDGPASKTGLMKGDSIISINEKKVYFWDDIREMVAESPGETLKIVWSRNGEIMEGYIVPVKTKTLSGDSIIEIGVIGIVTPYIKKKVGILSSLKIASIQFEDTSLKIFKTLSMLIRRKVSPRELGGPISIVYLTQKTMKWGIKNFIFFVAFISINLGIVNLIPIPPLDGSHIILGFYQLITRKKPGENALKILENIGVFILLFLIVFITMNDILRVIFKRF</sequence>
<dbReference type="Gene3D" id="2.30.42.10">
    <property type="match status" value="1"/>
</dbReference>
<dbReference type="Pfam" id="PF02163">
    <property type="entry name" value="Peptidase_M50"/>
    <property type="match status" value="1"/>
</dbReference>